<dbReference type="Gene3D" id="1.25.40.20">
    <property type="entry name" value="Ankyrin repeat-containing domain"/>
    <property type="match status" value="1"/>
</dbReference>
<dbReference type="Pfam" id="PF12796">
    <property type="entry name" value="Ank_2"/>
    <property type="match status" value="1"/>
</dbReference>
<dbReference type="SUPFAM" id="SSF48403">
    <property type="entry name" value="Ankyrin repeat"/>
    <property type="match status" value="1"/>
</dbReference>
<dbReference type="SMART" id="SM00248">
    <property type="entry name" value="ANK"/>
    <property type="match status" value="2"/>
</dbReference>
<dbReference type="EMBL" id="UZAE01012878">
    <property type="protein sequence ID" value="VDO07156.1"/>
    <property type="molecule type" value="Genomic_DNA"/>
</dbReference>
<dbReference type="WBParaSite" id="HNAJ_0001009601-mRNA-1">
    <property type="protein sequence ID" value="HNAJ_0001009601-mRNA-1"/>
    <property type="gene ID" value="HNAJ_0001009601"/>
</dbReference>
<dbReference type="InterPro" id="IPR041491">
    <property type="entry name" value="TRPM_SLOG"/>
</dbReference>
<gene>
    <name evidence="2" type="ORF">HNAJ_LOCUS10091</name>
</gene>
<feature type="domain" description="TRPM SLOG" evidence="1">
    <location>
        <begin position="319"/>
        <end position="582"/>
    </location>
</feature>
<evidence type="ECO:0000313" key="4">
    <source>
        <dbReference type="WBParaSite" id="HNAJ_0001009601-mRNA-1"/>
    </source>
</evidence>
<reference evidence="4" key="1">
    <citation type="submission" date="2017-02" db="UniProtKB">
        <authorList>
            <consortium name="WormBaseParasite"/>
        </authorList>
    </citation>
    <scope>IDENTIFICATION</scope>
</reference>
<reference evidence="2 3" key="2">
    <citation type="submission" date="2018-11" db="EMBL/GenBank/DDBJ databases">
        <authorList>
            <consortium name="Pathogen Informatics"/>
        </authorList>
    </citation>
    <scope>NUCLEOTIDE SEQUENCE [LARGE SCALE GENOMIC DNA]</scope>
</reference>
<dbReference type="InterPro" id="IPR036770">
    <property type="entry name" value="Ankyrin_rpt-contain_sf"/>
</dbReference>
<dbReference type="PANTHER" id="PTHR13800:SF12">
    <property type="entry name" value="TRANSIENT RECEPTOR POTENTIAL CATION CHANNEL SUBFAMILY M MEMBER-LIKE 2"/>
    <property type="match status" value="1"/>
</dbReference>
<dbReference type="Proteomes" id="UP000278807">
    <property type="component" value="Unassembled WGS sequence"/>
</dbReference>
<sequence length="681" mass="78195">MSLSEDRVFDAKAHSSDEEEDDALFNSSSFRAFTPQLDHCERQIIRCVFNDDLEGFINSYAGPSKLLEKSILLGDLQYLSSYRAMKFPNCLNQANIVHIVSLFSAHRILQHLLVDYPAARIWSTTEEGVNALHISAAVGDYMALRMLLQRKDAPISETDSLKRTALHYAAEANLESVITLLSYNKDLLKCVDTDELTPLEFIRFEGRPTVQQFLKLHTDLLNKDGENNQGLESNNGKIVNLRHLKEIPLLLDSYICVYRAQSEQDTICENCNTRYNNHEKLSENEEFMRVMSRRKYGFIRRPTNTFGQFEKTFSPFVSQYVRLVENTSMERLETLLFDLWGLPKPGLVLSFYGTDSFSPSLYKLLQKSLGRITRQTRTWILTDGREKCAGDVVSKVVKAYAEAYGMNQLRVICLVPWRRLYNSQVLRCSDYMGREQVDFPKKPPGNDIRIQLAENHTHYIFLDSRENLKDLPLCRAQFEAFVSHLSDQIDGVSNFYDDKEPHKFGYKQRSALSIPKRLNSPFQPPIGSITNRVPVCGILIEGDRSNLPGISYALRQNIPFVVISDTGGLAKALEIFVKFMKQLLQGEVNETFQLKWSNCKYRLRSLMERAKGVVEFEPSDEQYLLEILERAYLLEFITSTYEGATEMDARILQSLVKKGISFFCDVYCNLQWAKSVSYSLN</sequence>
<dbReference type="AlphaFoldDB" id="A0A0R3TR96"/>
<protein>
    <submittedName>
        <fullName evidence="4">LSDAT_euk domain-containing protein</fullName>
    </submittedName>
</protein>
<evidence type="ECO:0000313" key="3">
    <source>
        <dbReference type="Proteomes" id="UP000278807"/>
    </source>
</evidence>
<keyword evidence="3" id="KW-1185">Reference proteome</keyword>
<dbReference type="InterPro" id="IPR002110">
    <property type="entry name" value="Ankyrin_rpt"/>
</dbReference>
<evidence type="ECO:0000259" key="1">
    <source>
        <dbReference type="Pfam" id="PF18139"/>
    </source>
</evidence>
<evidence type="ECO:0000313" key="2">
    <source>
        <dbReference type="EMBL" id="VDO07156.1"/>
    </source>
</evidence>
<proteinExistence type="predicted"/>
<dbReference type="InterPro" id="IPR050927">
    <property type="entry name" value="TRPM"/>
</dbReference>
<organism evidence="4">
    <name type="scientific">Rodentolepis nana</name>
    <name type="common">Dwarf tapeworm</name>
    <name type="synonym">Hymenolepis nana</name>
    <dbReference type="NCBI Taxonomy" id="102285"/>
    <lineage>
        <taxon>Eukaryota</taxon>
        <taxon>Metazoa</taxon>
        <taxon>Spiralia</taxon>
        <taxon>Lophotrochozoa</taxon>
        <taxon>Platyhelminthes</taxon>
        <taxon>Cestoda</taxon>
        <taxon>Eucestoda</taxon>
        <taxon>Cyclophyllidea</taxon>
        <taxon>Hymenolepididae</taxon>
        <taxon>Rodentolepis</taxon>
    </lineage>
</organism>
<dbReference type="STRING" id="102285.A0A0R3TR96"/>
<dbReference type="OrthoDB" id="9983120at2759"/>
<dbReference type="GO" id="GO:0099604">
    <property type="term" value="F:ligand-gated calcium channel activity"/>
    <property type="evidence" value="ECO:0007669"/>
    <property type="project" value="TreeGrafter"/>
</dbReference>
<name>A0A0R3TR96_RODNA</name>
<accession>A0A0R3TR96</accession>
<dbReference type="PANTHER" id="PTHR13800">
    <property type="entry name" value="TRANSIENT RECEPTOR POTENTIAL CATION CHANNEL, SUBFAMILY M, MEMBER 6"/>
    <property type="match status" value="1"/>
</dbReference>
<dbReference type="GO" id="GO:0005886">
    <property type="term" value="C:plasma membrane"/>
    <property type="evidence" value="ECO:0007669"/>
    <property type="project" value="TreeGrafter"/>
</dbReference>
<dbReference type="Pfam" id="PF18139">
    <property type="entry name" value="LSDAT_euk"/>
    <property type="match status" value="1"/>
</dbReference>